<dbReference type="InterPro" id="IPR029787">
    <property type="entry name" value="Nucleotide_cyclase"/>
</dbReference>
<accession>A0A3B1D7V3</accession>
<dbReference type="SUPFAM" id="SSF55073">
    <property type="entry name" value="Nucleotide cyclase"/>
    <property type="match status" value="1"/>
</dbReference>
<gene>
    <name evidence="3" type="ORF">MNBD_NITROSPIRAE01-1867</name>
</gene>
<dbReference type="InterPro" id="IPR043128">
    <property type="entry name" value="Rev_trsase/Diguanyl_cyclase"/>
</dbReference>
<dbReference type="Gene3D" id="3.30.70.270">
    <property type="match status" value="1"/>
</dbReference>
<dbReference type="GO" id="GO:0000160">
    <property type="term" value="P:phosphorelay signal transduction system"/>
    <property type="evidence" value="ECO:0007669"/>
    <property type="project" value="InterPro"/>
</dbReference>
<dbReference type="PANTHER" id="PTHR45138">
    <property type="entry name" value="REGULATORY COMPONENTS OF SENSORY TRANSDUCTION SYSTEM"/>
    <property type="match status" value="1"/>
</dbReference>
<dbReference type="Pfam" id="PF00990">
    <property type="entry name" value="GGDEF"/>
    <property type="match status" value="1"/>
</dbReference>
<reference evidence="3" key="1">
    <citation type="submission" date="2018-06" db="EMBL/GenBank/DDBJ databases">
        <authorList>
            <person name="Zhirakovskaya E."/>
        </authorList>
    </citation>
    <scope>NUCLEOTIDE SEQUENCE</scope>
</reference>
<dbReference type="Gene3D" id="3.40.50.2300">
    <property type="match status" value="2"/>
</dbReference>
<evidence type="ECO:0000313" key="3">
    <source>
        <dbReference type="EMBL" id="VAX32038.1"/>
    </source>
</evidence>
<dbReference type="InterPro" id="IPR011006">
    <property type="entry name" value="CheY-like_superfamily"/>
</dbReference>
<dbReference type="InterPro" id="IPR000160">
    <property type="entry name" value="GGDEF_dom"/>
</dbReference>
<dbReference type="InterPro" id="IPR050469">
    <property type="entry name" value="Diguanylate_Cyclase"/>
</dbReference>
<feature type="domain" description="Response regulatory" evidence="1">
    <location>
        <begin position="128"/>
        <end position="246"/>
    </location>
</feature>
<dbReference type="EMBL" id="UOGF01000081">
    <property type="protein sequence ID" value="VAX32038.1"/>
    <property type="molecule type" value="Genomic_DNA"/>
</dbReference>
<dbReference type="Pfam" id="PF00072">
    <property type="entry name" value="Response_reg"/>
    <property type="match status" value="2"/>
</dbReference>
<dbReference type="SMART" id="SM00448">
    <property type="entry name" value="REC"/>
    <property type="match status" value="2"/>
</dbReference>
<dbReference type="NCBIfam" id="TIGR00254">
    <property type="entry name" value="GGDEF"/>
    <property type="match status" value="1"/>
</dbReference>
<protein>
    <submittedName>
        <fullName evidence="3">Uncharacterized protein</fullName>
    </submittedName>
</protein>
<dbReference type="PROSITE" id="PS50110">
    <property type="entry name" value="RESPONSE_REGULATORY"/>
    <property type="match status" value="2"/>
</dbReference>
<dbReference type="GO" id="GO:0052621">
    <property type="term" value="F:diguanylate cyclase activity"/>
    <property type="evidence" value="ECO:0007669"/>
    <property type="project" value="TreeGrafter"/>
</dbReference>
<proteinExistence type="predicted"/>
<dbReference type="InterPro" id="IPR001789">
    <property type="entry name" value="Sig_transdc_resp-reg_receiver"/>
</dbReference>
<dbReference type="PROSITE" id="PS50887">
    <property type="entry name" value="GGDEF"/>
    <property type="match status" value="1"/>
</dbReference>
<dbReference type="CDD" id="cd01949">
    <property type="entry name" value="GGDEF"/>
    <property type="match status" value="1"/>
</dbReference>
<feature type="domain" description="Response regulatory" evidence="1">
    <location>
        <begin position="2"/>
        <end position="118"/>
    </location>
</feature>
<organism evidence="3">
    <name type="scientific">hydrothermal vent metagenome</name>
    <dbReference type="NCBI Taxonomy" id="652676"/>
    <lineage>
        <taxon>unclassified sequences</taxon>
        <taxon>metagenomes</taxon>
        <taxon>ecological metagenomes</taxon>
    </lineage>
</organism>
<dbReference type="SUPFAM" id="SSF52172">
    <property type="entry name" value="CheY-like"/>
    <property type="match status" value="2"/>
</dbReference>
<dbReference type="SMART" id="SM00267">
    <property type="entry name" value="GGDEF"/>
    <property type="match status" value="1"/>
</dbReference>
<feature type="domain" description="GGDEF" evidence="2">
    <location>
        <begin position="296"/>
        <end position="426"/>
    </location>
</feature>
<dbReference type="AlphaFoldDB" id="A0A3B1D7V3"/>
<sequence>MKALIIEPSKLYQEILTHTLNGLDSEVICTGRADEARHIMASQVFDCLIVSMLLGDIAGPIFCAQVRSERRYSQLPIFMLTASQDKSALEDAMKSGITEIFHKDDLSIFRNYLCTFEERIEGKGISGTVLYVEDCPVMAKMTKHILEPIGLTLHHFINAEDAIESLSSQAYDLILTDVILGKGMSGLGLVRALRSENSPYAEIPIIVMTGADDTARRIEFLHFGVSDYLLKPVLKEELLLRVKNLITHKKLLDKIKSQEIQLRRLAMTDQLTGLKNRHYLMSEGPARVSQSNRHKLPLSMIMVDLDWFKKINDDYGHEKGDGVLSEVGELLRSSCRNEDISSRFGGEEFLLLLPHCNETDAKVMAERLREKIEVLKPVGVLITASFGVASLPLDHSYTFFQLFSASDKAVYQSKSSGRNCVTVCAVTDVEGSFI</sequence>
<dbReference type="CDD" id="cd00156">
    <property type="entry name" value="REC"/>
    <property type="match status" value="1"/>
</dbReference>
<dbReference type="PANTHER" id="PTHR45138:SF9">
    <property type="entry name" value="DIGUANYLATE CYCLASE DGCM-RELATED"/>
    <property type="match status" value="1"/>
</dbReference>
<evidence type="ECO:0000259" key="2">
    <source>
        <dbReference type="PROSITE" id="PS50887"/>
    </source>
</evidence>
<dbReference type="FunFam" id="3.30.70.270:FF:000001">
    <property type="entry name" value="Diguanylate cyclase domain protein"/>
    <property type="match status" value="1"/>
</dbReference>
<evidence type="ECO:0000259" key="1">
    <source>
        <dbReference type="PROSITE" id="PS50110"/>
    </source>
</evidence>
<name>A0A3B1D7V3_9ZZZZ</name>